<dbReference type="InterPro" id="IPR000477">
    <property type="entry name" value="RT_dom"/>
</dbReference>
<proteinExistence type="predicted"/>
<evidence type="ECO:0000259" key="1">
    <source>
        <dbReference type="Pfam" id="PF00078"/>
    </source>
</evidence>
<dbReference type="PANTHER" id="PTHR37984">
    <property type="entry name" value="PROTEIN CBG26694"/>
    <property type="match status" value="1"/>
</dbReference>
<dbReference type="Gene3D" id="3.30.70.270">
    <property type="match status" value="1"/>
</dbReference>
<reference evidence="2 3" key="1">
    <citation type="submission" date="2013-12" db="EMBL/GenBank/DDBJ databases">
        <title>Draft genome of the parsitic nematode Ancylostoma duodenale.</title>
        <authorList>
            <person name="Mitreva M."/>
        </authorList>
    </citation>
    <scope>NUCLEOTIDE SEQUENCE [LARGE SCALE GENOMIC DNA]</scope>
    <source>
        <strain evidence="2 3">Zhejiang</strain>
    </source>
</reference>
<dbReference type="PANTHER" id="PTHR37984:SF5">
    <property type="entry name" value="PROTEIN NYNRIN-LIKE"/>
    <property type="match status" value="1"/>
</dbReference>
<dbReference type="InterPro" id="IPR043128">
    <property type="entry name" value="Rev_trsase/Diguanyl_cyclase"/>
</dbReference>
<dbReference type="Pfam" id="PF00078">
    <property type="entry name" value="RVT_1"/>
    <property type="match status" value="1"/>
</dbReference>
<sequence>MNTKFADVFKPGLGHCTKTKSKLFLKADARPVCRQRRPVPFASQPAVNMEIDRLHPLPIIAEMFTKLNGCQLFSQIDLADAYLQVEVDEDSRELLTINTHRGIFRYNRLPFGVESATGVFQQIIDSMIAGVPGIDAYLDDVWTDPR</sequence>
<keyword evidence="3" id="KW-1185">Reference proteome</keyword>
<name>A0A0C2H514_9BILA</name>
<dbReference type="CDD" id="cd01647">
    <property type="entry name" value="RT_LTR"/>
    <property type="match status" value="1"/>
</dbReference>
<dbReference type="SUPFAM" id="SSF56672">
    <property type="entry name" value="DNA/RNA polymerases"/>
    <property type="match status" value="1"/>
</dbReference>
<feature type="domain" description="Reverse transcriptase" evidence="1">
    <location>
        <begin position="61"/>
        <end position="141"/>
    </location>
</feature>
<accession>A0A0C2H514</accession>
<dbReference type="Proteomes" id="UP000054047">
    <property type="component" value="Unassembled WGS sequence"/>
</dbReference>
<protein>
    <recommendedName>
        <fullName evidence="1">Reverse transcriptase domain-containing protein</fullName>
    </recommendedName>
</protein>
<gene>
    <name evidence="2" type="ORF">ANCDUO_00738</name>
</gene>
<dbReference type="EMBL" id="KN726257">
    <property type="protein sequence ID" value="KIH68920.1"/>
    <property type="molecule type" value="Genomic_DNA"/>
</dbReference>
<evidence type="ECO:0000313" key="3">
    <source>
        <dbReference type="Proteomes" id="UP000054047"/>
    </source>
</evidence>
<dbReference type="Gene3D" id="3.10.10.10">
    <property type="entry name" value="HIV Type 1 Reverse Transcriptase, subunit A, domain 1"/>
    <property type="match status" value="1"/>
</dbReference>
<evidence type="ECO:0000313" key="2">
    <source>
        <dbReference type="EMBL" id="KIH68920.1"/>
    </source>
</evidence>
<dbReference type="InterPro" id="IPR043502">
    <property type="entry name" value="DNA/RNA_pol_sf"/>
</dbReference>
<dbReference type="OrthoDB" id="5858710at2759"/>
<organism evidence="2 3">
    <name type="scientific">Ancylostoma duodenale</name>
    <dbReference type="NCBI Taxonomy" id="51022"/>
    <lineage>
        <taxon>Eukaryota</taxon>
        <taxon>Metazoa</taxon>
        <taxon>Ecdysozoa</taxon>
        <taxon>Nematoda</taxon>
        <taxon>Chromadorea</taxon>
        <taxon>Rhabditida</taxon>
        <taxon>Rhabditina</taxon>
        <taxon>Rhabditomorpha</taxon>
        <taxon>Strongyloidea</taxon>
        <taxon>Ancylostomatidae</taxon>
        <taxon>Ancylostomatinae</taxon>
        <taxon>Ancylostoma</taxon>
    </lineage>
</organism>
<dbReference type="AlphaFoldDB" id="A0A0C2H514"/>
<dbReference type="InterPro" id="IPR050951">
    <property type="entry name" value="Retrovirus_Pol_polyprotein"/>
</dbReference>